<feature type="domain" description="PBP" evidence="2">
    <location>
        <begin position="30"/>
        <end position="254"/>
    </location>
</feature>
<dbReference type="OrthoDB" id="186379at2"/>
<evidence type="ECO:0000256" key="1">
    <source>
        <dbReference type="SAM" id="SignalP"/>
    </source>
</evidence>
<dbReference type="Proteomes" id="UP000199287">
    <property type="component" value="Unassembled WGS sequence"/>
</dbReference>
<dbReference type="SUPFAM" id="SSF53850">
    <property type="entry name" value="Periplasmic binding protein-like II"/>
    <property type="match status" value="1"/>
</dbReference>
<dbReference type="STRING" id="69895.SAMN05192551_11234"/>
<dbReference type="EMBL" id="FOQA01000012">
    <property type="protein sequence ID" value="SFI32869.1"/>
    <property type="molecule type" value="Genomic_DNA"/>
</dbReference>
<dbReference type="AlphaFoldDB" id="A0A1I3HB72"/>
<feature type="chain" id="PRO_5038969333" evidence="1">
    <location>
        <begin position="25"/>
        <end position="277"/>
    </location>
</feature>
<feature type="signal peptide" evidence="1">
    <location>
        <begin position="1"/>
        <end position="24"/>
    </location>
</feature>
<dbReference type="PANTHER" id="PTHR37945">
    <property type="entry name" value="EXTRACELLULAR TUNGSTATE BINDING PROTEIN"/>
    <property type="match status" value="1"/>
</dbReference>
<proteinExistence type="predicted"/>
<dbReference type="Gene3D" id="3.40.190.10">
    <property type="entry name" value="Periplasmic binding protein-like II"/>
    <property type="match status" value="2"/>
</dbReference>
<dbReference type="PROSITE" id="PS51257">
    <property type="entry name" value="PROKAR_LIPOPROTEIN"/>
    <property type="match status" value="1"/>
</dbReference>
<accession>A0A1I3HB72</accession>
<dbReference type="Pfam" id="PF12849">
    <property type="entry name" value="PBP_like_2"/>
    <property type="match status" value="1"/>
</dbReference>
<evidence type="ECO:0000313" key="3">
    <source>
        <dbReference type="EMBL" id="SFI32869.1"/>
    </source>
</evidence>
<gene>
    <name evidence="3" type="ORF">SAMN05192551_11234</name>
</gene>
<keyword evidence="4" id="KW-1185">Reference proteome</keyword>
<keyword evidence="1" id="KW-0732">Signal</keyword>
<protein>
    <submittedName>
        <fullName evidence="3">Tungstate transport system substrate-binding protein</fullName>
    </submittedName>
</protein>
<dbReference type="InterPro" id="IPR052738">
    <property type="entry name" value="ABC-Tungstate_binding"/>
</dbReference>
<reference evidence="4" key="1">
    <citation type="submission" date="2016-10" db="EMBL/GenBank/DDBJ databases">
        <authorList>
            <person name="Varghese N."/>
            <person name="Submissions S."/>
        </authorList>
    </citation>
    <scope>NUCLEOTIDE SEQUENCE [LARGE SCALE GENOMIC DNA]</scope>
    <source>
        <strain evidence="4">Z-7934</strain>
    </source>
</reference>
<name>A0A1I3HB72_9FIRM</name>
<evidence type="ECO:0000313" key="4">
    <source>
        <dbReference type="Proteomes" id="UP000199287"/>
    </source>
</evidence>
<organism evidence="3 4">
    <name type="scientific">Tindallia magadiensis</name>
    <dbReference type="NCBI Taxonomy" id="69895"/>
    <lineage>
        <taxon>Bacteria</taxon>
        <taxon>Bacillati</taxon>
        <taxon>Bacillota</taxon>
        <taxon>Clostridia</taxon>
        <taxon>Peptostreptococcales</taxon>
        <taxon>Tindalliaceae</taxon>
        <taxon>Tindallia</taxon>
    </lineage>
</organism>
<sequence>MVKKARRLFLIMLLLMLTTLTSCGNRDESVLILATTTSTENSGLLDYILPDFEEKKGIDVRVVAVGTGAALQMGISGEADVLMTHAAAQEEKLVEAGHTIERFDLMYNDFILIGPADDPGSLREKAAADIITGFEIIAQKHLTFVSRADHSGTHVMEGSLWENTSVGQPSGDWYIEAGQGMGDVIQMANEMEGHTLTDRATYLSMLETIDLEILLEGDAILFNQYGVMAVNPMKSDAIHFSAAEAFLDWILAPETQDLIAAFGIEEFGESLFVPNAK</sequence>
<dbReference type="PANTHER" id="PTHR37945:SF1">
    <property type="entry name" value="EXTRACELLULAR TUNGSTATE BINDING PROTEIN"/>
    <property type="match status" value="1"/>
</dbReference>
<dbReference type="InterPro" id="IPR024370">
    <property type="entry name" value="PBP_domain"/>
</dbReference>
<dbReference type="RefSeq" id="WP_093373651.1">
    <property type="nucleotide sequence ID" value="NZ_FOQA01000012.1"/>
</dbReference>
<evidence type="ECO:0000259" key="2">
    <source>
        <dbReference type="Pfam" id="PF12849"/>
    </source>
</evidence>